<organism evidence="2 3">
    <name type="scientific">Choiromyces venosus 120613-1</name>
    <dbReference type="NCBI Taxonomy" id="1336337"/>
    <lineage>
        <taxon>Eukaryota</taxon>
        <taxon>Fungi</taxon>
        <taxon>Dikarya</taxon>
        <taxon>Ascomycota</taxon>
        <taxon>Pezizomycotina</taxon>
        <taxon>Pezizomycetes</taxon>
        <taxon>Pezizales</taxon>
        <taxon>Tuberaceae</taxon>
        <taxon>Choiromyces</taxon>
    </lineage>
</organism>
<dbReference type="GO" id="GO:0016787">
    <property type="term" value="F:hydrolase activity"/>
    <property type="evidence" value="ECO:0007669"/>
    <property type="project" value="UniProtKB-KW"/>
</dbReference>
<evidence type="ECO:0000313" key="3">
    <source>
        <dbReference type="Proteomes" id="UP000276215"/>
    </source>
</evidence>
<reference evidence="2 3" key="1">
    <citation type="journal article" date="2018" name="Nat. Ecol. Evol.">
        <title>Pezizomycetes genomes reveal the molecular basis of ectomycorrhizal truffle lifestyle.</title>
        <authorList>
            <person name="Murat C."/>
            <person name="Payen T."/>
            <person name="Noel B."/>
            <person name="Kuo A."/>
            <person name="Morin E."/>
            <person name="Chen J."/>
            <person name="Kohler A."/>
            <person name="Krizsan K."/>
            <person name="Balestrini R."/>
            <person name="Da Silva C."/>
            <person name="Montanini B."/>
            <person name="Hainaut M."/>
            <person name="Levati E."/>
            <person name="Barry K.W."/>
            <person name="Belfiori B."/>
            <person name="Cichocki N."/>
            <person name="Clum A."/>
            <person name="Dockter R.B."/>
            <person name="Fauchery L."/>
            <person name="Guy J."/>
            <person name="Iotti M."/>
            <person name="Le Tacon F."/>
            <person name="Lindquist E.A."/>
            <person name="Lipzen A."/>
            <person name="Malagnac F."/>
            <person name="Mello A."/>
            <person name="Molinier V."/>
            <person name="Miyauchi S."/>
            <person name="Poulain J."/>
            <person name="Riccioni C."/>
            <person name="Rubini A."/>
            <person name="Sitrit Y."/>
            <person name="Splivallo R."/>
            <person name="Traeger S."/>
            <person name="Wang M."/>
            <person name="Zifcakova L."/>
            <person name="Wipf D."/>
            <person name="Zambonelli A."/>
            <person name="Paolocci F."/>
            <person name="Nowrousian M."/>
            <person name="Ottonello S."/>
            <person name="Baldrian P."/>
            <person name="Spatafora J.W."/>
            <person name="Henrissat B."/>
            <person name="Nagy L.G."/>
            <person name="Aury J.M."/>
            <person name="Wincker P."/>
            <person name="Grigoriev I.V."/>
            <person name="Bonfante P."/>
            <person name="Martin F.M."/>
        </authorList>
    </citation>
    <scope>NUCLEOTIDE SEQUENCE [LARGE SCALE GENOMIC DNA]</scope>
    <source>
        <strain evidence="2 3">120613-1</strain>
    </source>
</reference>
<evidence type="ECO:0000313" key="2">
    <source>
        <dbReference type="EMBL" id="RPA97330.1"/>
    </source>
</evidence>
<sequence>MDLFGGEREKEEGRRGLGELDDVGTNIPSLQSTKKNDANNSRRDSQDGTLPVPTPENPTGTENTIEIPATRSSVGDVEKLMHSLSVSPHQRGRRGSRNSFGASLPIPRVKRPSHLSRPGMIAEEKASAVKNLAFVFDIDGLLVHGDRPIPEGQKNELGVKIPHIFLTNGSGKTEAARCAQLSKILKSPYYHTVLVGGEGYRFREVAELYGFKDVVVPNDIVAWDGSTALYRTFGTWERESARPRDFNKTNIEAILVFSDSRDYAMDAQIIMDLLQSENGRLGTRSKDPISQQIPIYFSHGTFGLALKTMCKSLTGVELERTIYGKPERATYTYADDVLTSWMEEIHSNKVLPENVYMIGDNLQSDIICGNLYGWNTCLGGKNDKENPAPIGVLENALAAVTTAMPRELGEGFKFDLDAENPVLVNRAMSAVEV</sequence>
<dbReference type="EMBL" id="ML120405">
    <property type="protein sequence ID" value="RPA97330.1"/>
    <property type="molecule type" value="Genomic_DNA"/>
</dbReference>
<dbReference type="InterPro" id="IPR023214">
    <property type="entry name" value="HAD_sf"/>
</dbReference>
<dbReference type="InterPro" id="IPR036412">
    <property type="entry name" value="HAD-like_sf"/>
</dbReference>
<feature type="compositionally biased region" description="Basic and acidic residues" evidence="1">
    <location>
        <begin position="34"/>
        <end position="46"/>
    </location>
</feature>
<name>A0A3N4JLN4_9PEZI</name>
<evidence type="ECO:0000256" key="1">
    <source>
        <dbReference type="SAM" id="MobiDB-lite"/>
    </source>
</evidence>
<dbReference type="Proteomes" id="UP000276215">
    <property type="component" value="Unassembled WGS sequence"/>
</dbReference>
<protein>
    <submittedName>
        <fullName evidence="2">HAD-superfamily subfamily IIA hydrolase</fullName>
    </submittedName>
</protein>
<gene>
    <name evidence="2" type="ORF">L873DRAFT_1829038</name>
</gene>
<keyword evidence="2" id="KW-0378">Hydrolase</keyword>
<dbReference type="OrthoDB" id="10251048at2759"/>
<dbReference type="SUPFAM" id="SSF56784">
    <property type="entry name" value="HAD-like"/>
    <property type="match status" value="1"/>
</dbReference>
<dbReference type="AlphaFoldDB" id="A0A3N4JLN4"/>
<keyword evidence="3" id="KW-1185">Reference proteome</keyword>
<dbReference type="Pfam" id="PF13242">
    <property type="entry name" value="Hydrolase_like"/>
    <property type="match status" value="1"/>
</dbReference>
<feature type="region of interest" description="Disordered" evidence="1">
    <location>
        <begin position="1"/>
        <end position="116"/>
    </location>
</feature>
<dbReference type="STRING" id="1336337.A0A3N4JLN4"/>
<accession>A0A3N4JLN4</accession>
<dbReference type="Gene3D" id="3.40.50.1000">
    <property type="entry name" value="HAD superfamily/HAD-like"/>
    <property type="match status" value="2"/>
</dbReference>
<proteinExistence type="predicted"/>
<feature type="compositionally biased region" description="Basic and acidic residues" evidence="1">
    <location>
        <begin position="1"/>
        <end position="18"/>
    </location>
</feature>